<accession>A0A9W6GQE9</accession>
<dbReference type="Proteomes" id="UP001144471">
    <property type="component" value="Unassembled WGS sequence"/>
</dbReference>
<comment type="caution">
    <text evidence="1">The sequence shown here is derived from an EMBL/GenBank/DDBJ whole genome shotgun (WGS) entry which is preliminary data.</text>
</comment>
<sequence>MVVLFCQRSFDKNHHLFLGLKKYNISNTVKGEEKFNGLIAYIFYLVKDQLLTAAD</sequence>
<evidence type="ECO:0000313" key="1">
    <source>
        <dbReference type="EMBL" id="GLI58371.1"/>
    </source>
</evidence>
<keyword evidence="2" id="KW-1185">Reference proteome</keyword>
<name>A0A9W6GQE9_9FUSO</name>
<organism evidence="1 2">
    <name type="scientific">Propionigenium maris DSM 9537</name>
    <dbReference type="NCBI Taxonomy" id="1123000"/>
    <lineage>
        <taxon>Bacteria</taxon>
        <taxon>Fusobacteriati</taxon>
        <taxon>Fusobacteriota</taxon>
        <taxon>Fusobacteriia</taxon>
        <taxon>Fusobacteriales</taxon>
        <taxon>Fusobacteriaceae</taxon>
        <taxon>Propionigenium</taxon>
    </lineage>
</organism>
<proteinExistence type="predicted"/>
<gene>
    <name evidence="1" type="ORF">PM10SUCC1_38850</name>
</gene>
<dbReference type="AlphaFoldDB" id="A0A9W6GQE9"/>
<evidence type="ECO:0000313" key="2">
    <source>
        <dbReference type="Proteomes" id="UP001144471"/>
    </source>
</evidence>
<reference evidence="1" key="1">
    <citation type="submission" date="2022-12" db="EMBL/GenBank/DDBJ databases">
        <title>Reference genome sequencing for broad-spectrum identification of bacterial and archaeal isolates by mass spectrometry.</title>
        <authorList>
            <person name="Sekiguchi Y."/>
            <person name="Tourlousse D.M."/>
        </authorList>
    </citation>
    <scope>NUCLEOTIDE SEQUENCE</scope>
    <source>
        <strain evidence="1">10succ1</strain>
    </source>
</reference>
<protein>
    <submittedName>
        <fullName evidence="1">Uncharacterized protein</fullName>
    </submittedName>
</protein>
<dbReference type="EMBL" id="BSDY01000053">
    <property type="protein sequence ID" value="GLI58371.1"/>
    <property type="molecule type" value="Genomic_DNA"/>
</dbReference>